<reference evidence="1 2" key="1">
    <citation type="submission" date="2015-06" db="EMBL/GenBank/DDBJ databases">
        <title>Genome sequence of Mycobacterium conceptionense strain MLE.</title>
        <authorList>
            <person name="Greninger A.L."/>
            <person name="Cunningham G."/>
            <person name="Chiu C.Y."/>
            <person name="Miller S."/>
        </authorList>
    </citation>
    <scope>NUCLEOTIDE SEQUENCE [LARGE SCALE GENOMIC DNA]</scope>
    <source>
        <strain evidence="1 2">MLE</strain>
    </source>
</reference>
<dbReference type="EMBL" id="LFOD01000012">
    <property type="protein sequence ID" value="KMV17628.1"/>
    <property type="molecule type" value="Genomic_DNA"/>
</dbReference>
<dbReference type="PATRIC" id="fig|451644.5.peg.3153"/>
<organism evidence="1 2">
    <name type="scientific">Mycolicibacterium conceptionense</name>
    <dbReference type="NCBI Taxonomy" id="451644"/>
    <lineage>
        <taxon>Bacteria</taxon>
        <taxon>Bacillati</taxon>
        <taxon>Actinomycetota</taxon>
        <taxon>Actinomycetes</taxon>
        <taxon>Mycobacteriales</taxon>
        <taxon>Mycobacteriaceae</taxon>
        <taxon>Mycolicibacterium</taxon>
    </lineage>
</organism>
<proteinExistence type="predicted"/>
<accession>A0A0J8U7X3</accession>
<sequence length="86" mass="9190">MTAPNAGGDTIRAQLIEMLEGRVRTAARTTASELRRMADEIDRAADDPHVLDIPHQVGHIMAWGTANAAPYRIAAEAAALARELAS</sequence>
<dbReference type="Proteomes" id="UP000037594">
    <property type="component" value="Unassembled WGS sequence"/>
</dbReference>
<name>A0A0J8U7X3_9MYCO</name>
<comment type="caution">
    <text evidence="1">The sequence shown here is derived from an EMBL/GenBank/DDBJ whole genome shotgun (WGS) entry which is preliminary data.</text>
</comment>
<evidence type="ECO:0000313" key="1">
    <source>
        <dbReference type="EMBL" id="KMV17628.1"/>
    </source>
</evidence>
<gene>
    <name evidence="1" type="ORF">ACT17_15210</name>
</gene>
<dbReference type="RefSeq" id="WP_048895979.1">
    <property type="nucleotide sequence ID" value="NZ_LFOD01000012.1"/>
</dbReference>
<protein>
    <submittedName>
        <fullName evidence="1">Uncharacterized protein</fullName>
    </submittedName>
</protein>
<dbReference type="AlphaFoldDB" id="A0A0J8U7X3"/>
<evidence type="ECO:0000313" key="2">
    <source>
        <dbReference type="Proteomes" id="UP000037594"/>
    </source>
</evidence>